<gene>
    <name evidence="2" type="ORF">FOY51_23575</name>
</gene>
<accession>A0A5A7S4S5</accession>
<dbReference type="RefSeq" id="WP_149432728.1">
    <property type="nucleotide sequence ID" value="NZ_VLNY01000017.1"/>
</dbReference>
<evidence type="ECO:0000313" key="2">
    <source>
        <dbReference type="EMBL" id="KAA0018467.1"/>
    </source>
</evidence>
<feature type="transmembrane region" description="Helical" evidence="1">
    <location>
        <begin position="39"/>
        <end position="58"/>
    </location>
</feature>
<proteinExistence type="predicted"/>
<dbReference type="OrthoDB" id="4869619at2"/>
<protein>
    <submittedName>
        <fullName evidence="2">Uncharacterized protein</fullName>
    </submittedName>
</protein>
<dbReference type="Proteomes" id="UP000322244">
    <property type="component" value="Unassembled WGS sequence"/>
</dbReference>
<organism evidence="2 3">
    <name type="scientific">Antrihabitans cavernicola</name>
    <dbReference type="NCBI Taxonomy" id="2495913"/>
    <lineage>
        <taxon>Bacteria</taxon>
        <taxon>Bacillati</taxon>
        <taxon>Actinomycetota</taxon>
        <taxon>Actinomycetes</taxon>
        <taxon>Mycobacteriales</taxon>
        <taxon>Nocardiaceae</taxon>
        <taxon>Antrihabitans</taxon>
    </lineage>
</organism>
<keyword evidence="3" id="KW-1185">Reference proteome</keyword>
<comment type="caution">
    <text evidence="2">The sequence shown here is derived from an EMBL/GenBank/DDBJ whole genome shotgun (WGS) entry which is preliminary data.</text>
</comment>
<name>A0A5A7S4S5_9NOCA</name>
<dbReference type="EMBL" id="VLNY01000017">
    <property type="protein sequence ID" value="KAA0018467.1"/>
    <property type="molecule type" value="Genomic_DNA"/>
</dbReference>
<keyword evidence="1" id="KW-0812">Transmembrane</keyword>
<dbReference type="AlphaFoldDB" id="A0A5A7S4S5"/>
<keyword evidence="1" id="KW-1133">Transmembrane helix</keyword>
<keyword evidence="1" id="KW-0472">Membrane</keyword>
<evidence type="ECO:0000313" key="3">
    <source>
        <dbReference type="Proteomes" id="UP000322244"/>
    </source>
</evidence>
<evidence type="ECO:0000256" key="1">
    <source>
        <dbReference type="SAM" id="Phobius"/>
    </source>
</evidence>
<reference evidence="2 3" key="1">
    <citation type="submission" date="2019-07" db="EMBL/GenBank/DDBJ databases">
        <title>Rhodococcus cavernicolus sp. nov., isolated from a cave.</title>
        <authorList>
            <person name="Lee S.D."/>
        </authorList>
    </citation>
    <scope>NUCLEOTIDE SEQUENCE [LARGE SCALE GENOMIC DNA]</scope>
    <source>
        <strain evidence="2 3">C1-24</strain>
    </source>
</reference>
<sequence>MHPVAKKQRLEVLIGILGFFTSMAFISALVGIVSGDPGVVPSLVLAVCVVLSVLAIAARRRVVGR</sequence>
<feature type="transmembrane region" description="Helical" evidence="1">
    <location>
        <begin position="12"/>
        <end position="33"/>
    </location>
</feature>